<sequence length="392" mass="42029">MKRWLLGAGIAGLALGTASAADLPVAPEPIDYVRVCDAFGAGYYYIPGTDTCLRIHGRVRVDYRYFDTDFTTNWRNYNSTGFRARGYIYMDSRSNTEFGLLRTFNEIYVTSDSPGGNRLTLNHSFVQLGGFTFGKTQSFFDFVEYVTWAAIYYPAVSDLKTPVAAYTHAFGNGFSGSLSLESADERRLGIGNYGPGYGGTKYPDMVANLRVDKGWGSAQVMGALHQVWTGANPAGVTPDSDLGWTIGAGVTFDMSLPGETSANLSGSYSQGAVAYVTSSPGGGPFEAYDGVYDPATNEVDTSEAWGVSGGITHNWTPTLSTALQGGYFSYANDAAPSGDFGQWSAQGNIVWAPVAGLIIGTELEYQYYDASSSSALGDGDNLAAIFRVQKTY</sequence>
<dbReference type="GO" id="GO:0046930">
    <property type="term" value="C:pore complex"/>
    <property type="evidence" value="ECO:0007669"/>
    <property type="project" value="UniProtKB-KW"/>
</dbReference>
<comment type="subcellular location">
    <subcellularLocation>
        <location evidence="10">Cell outer membrane</location>
        <topology evidence="10">Multi-pass membrane protein</topology>
    </subcellularLocation>
</comment>
<evidence type="ECO:0000256" key="9">
    <source>
        <dbReference type="ARBA" id="ARBA00023237"/>
    </source>
</evidence>
<keyword evidence="6 10" id="KW-0406">Ion transport</keyword>
<comment type="similarity">
    <text evidence="1 10">Belongs to the alphaproteobacteria porin family.</text>
</comment>
<keyword evidence="12" id="KW-1185">Reference proteome</keyword>
<dbReference type="SUPFAM" id="SSF56935">
    <property type="entry name" value="Porins"/>
    <property type="match status" value="1"/>
</dbReference>
<accession>A0AAE3VME5</accession>
<evidence type="ECO:0000313" key="11">
    <source>
        <dbReference type="EMBL" id="MDQ0314794.1"/>
    </source>
</evidence>
<evidence type="ECO:0000256" key="10">
    <source>
        <dbReference type="RuleBase" id="RU364005"/>
    </source>
</evidence>
<comment type="function">
    <text evidence="10">Forms passive diffusion pores that allow small molecular weight hydrophilic materials across the outer membrane.</text>
</comment>
<keyword evidence="3 10" id="KW-1134">Transmembrane beta strand</keyword>
<evidence type="ECO:0000256" key="6">
    <source>
        <dbReference type="ARBA" id="ARBA00023065"/>
    </source>
</evidence>
<evidence type="ECO:0000256" key="2">
    <source>
        <dbReference type="ARBA" id="ARBA00022448"/>
    </source>
</evidence>
<keyword evidence="4 10" id="KW-0812">Transmembrane</keyword>
<dbReference type="EMBL" id="JAUSUL010000001">
    <property type="protein sequence ID" value="MDQ0314794.1"/>
    <property type="molecule type" value="Genomic_DNA"/>
</dbReference>
<evidence type="ECO:0000256" key="8">
    <source>
        <dbReference type="ARBA" id="ARBA00023136"/>
    </source>
</evidence>
<feature type="signal peptide" evidence="10">
    <location>
        <begin position="1"/>
        <end position="20"/>
    </location>
</feature>
<organism evidence="11 12">
    <name type="scientific">Amorphus orientalis</name>
    <dbReference type="NCBI Taxonomy" id="649198"/>
    <lineage>
        <taxon>Bacteria</taxon>
        <taxon>Pseudomonadati</taxon>
        <taxon>Pseudomonadota</taxon>
        <taxon>Alphaproteobacteria</taxon>
        <taxon>Hyphomicrobiales</taxon>
        <taxon>Amorphaceae</taxon>
        <taxon>Amorphus</taxon>
    </lineage>
</organism>
<protein>
    <recommendedName>
        <fullName evidence="10">Porin</fullName>
    </recommendedName>
</protein>
<evidence type="ECO:0000256" key="4">
    <source>
        <dbReference type="ARBA" id="ARBA00022692"/>
    </source>
</evidence>
<keyword evidence="5 10" id="KW-0732">Signal</keyword>
<dbReference type="GO" id="GO:0009279">
    <property type="term" value="C:cell outer membrane"/>
    <property type="evidence" value="ECO:0007669"/>
    <property type="project" value="UniProtKB-SubCell"/>
</dbReference>
<evidence type="ECO:0000256" key="3">
    <source>
        <dbReference type="ARBA" id="ARBA00022452"/>
    </source>
</evidence>
<evidence type="ECO:0000313" key="12">
    <source>
        <dbReference type="Proteomes" id="UP001229244"/>
    </source>
</evidence>
<comment type="caution">
    <text evidence="11">The sequence shown here is derived from an EMBL/GenBank/DDBJ whole genome shotgun (WGS) entry which is preliminary data.</text>
</comment>
<comment type="domain">
    <text evidence="10">Consists of 16-stranded beta-barrel sheets, with large surface-exposed loops, that form a transmembrane pore at the center of each barrel. The pore is partially ocluded by a peptide loop that folds into the pore lumen.</text>
</comment>
<evidence type="ECO:0000256" key="5">
    <source>
        <dbReference type="ARBA" id="ARBA00022729"/>
    </source>
</evidence>
<keyword evidence="8 10" id="KW-0472">Membrane</keyword>
<dbReference type="Proteomes" id="UP001229244">
    <property type="component" value="Unassembled WGS sequence"/>
</dbReference>
<dbReference type="AlphaFoldDB" id="A0AAE3VME5"/>
<dbReference type="InterPro" id="IPR003684">
    <property type="entry name" value="Porin_alphabac"/>
</dbReference>
<keyword evidence="7 10" id="KW-0626">Porin</keyword>
<reference evidence="11" key="1">
    <citation type="submission" date="2023-07" db="EMBL/GenBank/DDBJ databases">
        <title>Genomic Encyclopedia of Type Strains, Phase IV (KMG-IV): sequencing the most valuable type-strain genomes for metagenomic binning, comparative biology and taxonomic classification.</title>
        <authorList>
            <person name="Goeker M."/>
        </authorList>
    </citation>
    <scope>NUCLEOTIDE SEQUENCE</scope>
    <source>
        <strain evidence="11">DSM 21202</strain>
    </source>
</reference>
<keyword evidence="9 10" id="KW-0998">Cell outer membrane</keyword>
<gene>
    <name evidence="11" type="ORF">J2S73_001231</name>
</gene>
<keyword evidence="2 10" id="KW-0813">Transport</keyword>
<name>A0AAE3VME5_9HYPH</name>
<dbReference type="Pfam" id="PF02530">
    <property type="entry name" value="Porin_2"/>
    <property type="match status" value="1"/>
</dbReference>
<dbReference type="GO" id="GO:0015288">
    <property type="term" value="F:porin activity"/>
    <property type="evidence" value="ECO:0007669"/>
    <property type="project" value="UniProtKB-KW"/>
</dbReference>
<evidence type="ECO:0000256" key="7">
    <source>
        <dbReference type="ARBA" id="ARBA00023114"/>
    </source>
</evidence>
<dbReference type="RefSeq" id="WP_306884581.1">
    <property type="nucleotide sequence ID" value="NZ_JAUSUL010000001.1"/>
</dbReference>
<proteinExistence type="inferred from homology"/>
<feature type="chain" id="PRO_5041781831" description="Porin" evidence="10">
    <location>
        <begin position="21"/>
        <end position="392"/>
    </location>
</feature>
<dbReference type="GO" id="GO:0006811">
    <property type="term" value="P:monoatomic ion transport"/>
    <property type="evidence" value="ECO:0007669"/>
    <property type="project" value="UniProtKB-KW"/>
</dbReference>
<evidence type="ECO:0000256" key="1">
    <source>
        <dbReference type="ARBA" id="ARBA00009521"/>
    </source>
</evidence>